<dbReference type="EMBL" id="WTXG01000073">
    <property type="protein sequence ID" value="KAI0294486.1"/>
    <property type="molecule type" value="Genomic_DNA"/>
</dbReference>
<gene>
    <name evidence="2" type="ORF">B0F90DRAFT_1756810</name>
</gene>
<comment type="caution">
    <text evidence="2">The sequence shown here is derived from an EMBL/GenBank/DDBJ whole genome shotgun (WGS) entry which is preliminary data.</text>
</comment>
<keyword evidence="3" id="KW-1185">Reference proteome</keyword>
<dbReference type="Proteomes" id="UP001203297">
    <property type="component" value="Unassembled WGS sequence"/>
</dbReference>
<name>A0AAD4QHH7_9AGAM</name>
<feature type="non-terminal residue" evidence="2">
    <location>
        <position position="119"/>
    </location>
</feature>
<keyword evidence="1" id="KW-0812">Transmembrane</keyword>
<keyword evidence="1" id="KW-0472">Membrane</keyword>
<feature type="transmembrane region" description="Helical" evidence="1">
    <location>
        <begin position="59"/>
        <end position="80"/>
    </location>
</feature>
<evidence type="ECO:0000313" key="2">
    <source>
        <dbReference type="EMBL" id="KAI0294486.1"/>
    </source>
</evidence>
<reference evidence="2" key="1">
    <citation type="journal article" date="2022" name="New Phytol.">
        <title>Evolutionary transition to the ectomycorrhizal habit in the genomes of a hyperdiverse lineage of mushroom-forming fungi.</title>
        <authorList>
            <person name="Looney B."/>
            <person name="Miyauchi S."/>
            <person name="Morin E."/>
            <person name="Drula E."/>
            <person name="Courty P.E."/>
            <person name="Kohler A."/>
            <person name="Kuo A."/>
            <person name="LaButti K."/>
            <person name="Pangilinan J."/>
            <person name="Lipzen A."/>
            <person name="Riley R."/>
            <person name="Andreopoulos W."/>
            <person name="He G."/>
            <person name="Johnson J."/>
            <person name="Nolan M."/>
            <person name="Tritt A."/>
            <person name="Barry K.W."/>
            <person name="Grigoriev I.V."/>
            <person name="Nagy L.G."/>
            <person name="Hibbett D."/>
            <person name="Henrissat B."/>
            <person name="Matheny P.B."/>
            <person name="Labbe J."/>
            <person name="Martin F.M."/>
        </authorList>
    </citation>
    <scope>NUCLEOTIDE SEQUENCE</scope>
    <source>
        <strain evidence="2">BPL690</strain>
    </source>
</reference>
<proteinExistence type="predicted"/>
<organism evidence="2 3">
    <name type="scientific">Multifurca ochricompacta</name>
    <dbReference type="NCBI Taxonomy" id="376703"/>
    <lineage>
        <taxon>Eukaryota</taxon>
        <taxon>Fungi</taxon>
        <taxon>Dikarya</taxon>
        <taxon>Basidiomycota</taxon>
        <taxon>Agaricomycotina</taxon>
        <taxon>Agaricomycetes</taxon>
        <taxon>Russulales</taxon>
        <taxon>Russulaceae</taxon>
        <taxon>Multifurca</taxon>
    </lineage>
</organism>
<feature type="transmembrane region" description="Helical" evidence="1">
    <location>
        <begin position="101"/>
        <end position="118"/>
    </location>
</feature>
<evidence type="ECO:0000256" key="1">
    <source>
        <dbReference type="SAM" id="Phobius"/>
    </source>
</evidence>
<accession>A0AAD4QHH7</accession>
<sequence length="119" mass="13552">MSNLIKNNNNNRNNHRQAVAEAWAHNHGPVPTGSCRLGLRLRLEPTTADTLSPRLMTSLLPLGHGTPYLPLYLHLHLYLISQRQLATMKYQRSLMTRRRHPLLSLLLLVPFLGTVSAWN</sequence>
<keyword evidence="1" id="KW-1133">Transmembrane helix</keyword>
<dbReference type="AlphaFoldDB" id="A0AAD4QHH7"/>
<evidence type="ECO:0000313" key="3">
    <source>
        <dbReference type="Proteomes" id="UP001203297"/>
    </source>
</evidence>
<protein>
    <submittedName>
        <fullName evidence="2">Uncharacterized protein</fullName>
    </submittedName>
</protein>